<keyword evidence="2" id="KW-1133">Transmembrane helix</keyword>
<dbReference type="SUPFAM" id="SSF52540">
    <property type="entry name" value="P-loop containing nucleoside triphosphate hydrolases"/>
    <property type="match status" value="1"/>
</dbReference>
<evidence type="ECO:0000256" key="2">
    <source>
        <dbReference type="SAM" id="Phobius"/>
    </source>
</evidence>
<evidence type="ECO:0000313" key="4">
    <source>
        <dbReference type="Proteomes" id="UP000587002"/>
    </source>
</evidence>
<name>A0A853AUW7_9PSEU</name>
<evidence type="ECO:0000313" key="3">
    <source>
        <dbReference type="EMBL" id="NYI86421.1"/>
    </source>
</evidence>
<feature type="transmembrane region" description="Helical" evidence="2">
    <location>
        <begin position="217"/>
        <end position="238"/>
    </location>
</feature>
<dbReference type="EMBL" id="JACCFJ010000001">
    <property type="protein sequence ID" value="NYI86421.1"/>
    <property type="molecule type" value="Genomic_DNA"/>
</dbReference>
<accession>A0A853AUW7</accession>
<keyword evidence="2" id="KW-0812">Transmembrane</keyword>
<gene>
    <name evidence="3" type="ORF">HNR68_005051</name>
</gene>
<reference evidence="3 4" key="1">
    <citation type="submission" date="2020-07" db="EMBL/GenBank/DDBJ databases">
        <title>Sequencing the genomes of 1000 actinobacteria strains.</title>
        <authorList>
            <person name="Klenk H.-P."/>
        </authorList>
    </citation>
    <scope>NUCLEOTIDE SEQUENCE [LARGE SCALE GENOMIC DNA]</scope>
    <source>
        <strain evidence="3 4">DSM 44065</strain>
    </source>
</reference>
<dbReference type="Proteomes" id="UP000587002">
    <property type="component" value="Unassembled WGS sequence"/>
</dbReference>
<protein>
    <submittedName>
        <fullName evidence="3">S-DNA-T family DNA segregation ATPase FtsK/SpoIIIE</fullName>
    </submittedName>
</protein>
<evidence type="ECO:0000256" key="1">
    <source>
        <dbReference type="SAM" id="MobiDB-lite"/>
    </source>
</evidence>
<dbReference type="InterPro" id="IPR027417">
    <property type="entry name" value="P-loop_NTPase"/>
</dbReference>
<feature type="region of interest" description="Disordered" evidence="1">
    <location>
        <begin position="1"/>
        <end position="54"/>
    </location>
</feature>
<keyword evidence="2" id="KW-0472">Membrane</keyword>
<sequence length="780" mass="84002">MMPEKETTLGDLIRFPRGHQPDLTDGTAVRAVAERTDTSEHGPQSAEAGESGAQLEVRADTLPVKWERVPAVLAGTTKKAAEVADVAWPVVKTAGKATVRHGYYLAAGAFDTLSALYGRWTGRDIDAQIAAAQAAGEHGIAADLMRQRIESRKLLLERIQVWGKFLVRLPAVIAGLAGVVLAITLVTAVVAQIRPGGAGFAEVWDGLFSALETGFEFVAWAASWAPWAALTVAVGVLLKGYNARRRRTDAPEWMLADRDSAGHGQEVVVTADGIVRALKGLGIPALNRAFKDGWVPQFDLSPTREGQGLFKGYRARFSLPDGVPASMVADKRAVLAHNLHRAEIEVWPTDYGKVKGGRRGFIDLYVADAGVMEQPTPQYPLLHDGLADVFSGVPVGINQRGEELTFPLVGANVGVGGQPGQGKSNMMRVIFLGAALDPLAELRIHVFAGNGDFDQYSPRLSLYDKGADSGHVERAVEHLRELYAEIERREARLAGLGAKKLTRQLAEQHADLRPLIVGFSECHEMFSSDAASEEVDLEGNVVRGPKLGKEAAELAVQIVKRGRKTGIVTLYDTQSSRAKAIPSELVEQLGINACFYVKSWRNNDGFLGDGSFAAGIRATDLRFNIDRGTCVVTGISEELFEMLRTYYIEVDDDRGWDAATDVIARAMHAVDPRTPVNGDRPTAEPEQRDLLADLDTVLGAEPVSAAKAAKALVAQYGSAYHRDGKPLTGTQLVDELAERGVTVPSTGNKYPVDPVTVRNKLAAQGACHDTATTDDTTEAS</sequence>
<dbReference type="AlphaFoldDB" id="A0A853AUW7"/>
<proteinExistence type="predicted"/>
<keyword evidence="4" id="KW-1185">Reference proteome</keyword>
<comment type="caution">
    <text evidence="3">The sequence shown here is derived from an EMBL/GenBank/DDBJ whole genome shotgun (WGS) entry which is preliminary data.</text>
</comment>
<dbReference type="Gene3D" id="3.40.50.300">
    <property type="entry name" value="P-loop containing nucleotide triphosphate hydrolases"/>
    <property type="match status" value="1"/>
</dbReference>
<feature type="transmembrane region" description="Helical" evidence="2">
    <location>
        <begin position="165"/>
        <end position="191"/>
    </location>
</feature>
<dbReference type="RefSeq" id="WP_179724185.1">
    <property type="nucleotide sequence ID" value="NZ_BAABFH010000001.1"/>
</dbReference>
<organism evidence="3 4">
    <name type="scientific">Saccharopolyspora hordei</name>
    <dbReference type="NCBI Taxonomy" id="1838"/>
    <lineage>
        <taxon>Bacteria</taxon>
        <taxon>Bacillati</taxon>
        <taxon>Actinomycetota</taxon>
        <taxon>Actinomycetes</taxon>
        <taxon>Pseudonocardiales</taxon>
        <taxon>Pseudonocardiaceae</taxon>
        <taxon>Saccharopolyspora</taxon>
    </lineage>
</organism>